<feature type="compositionally biased region" description="Acidic residues" evidence="5">
    <location>
        <begin position="275"/>
        <end position="293"/>
    </location>
</feature>
<dbReference type="InterPro" id="IPR053000">
    <property type="entry name" value="WSS1-like_metalloprotease"/>
</dbReference>
<keyword evidence="2 4" id="KW-0863">Zinc-finger</keyword>
<dbReference type="GO" id="GO:0006281">
    <property type="term" value="P:DNA repair"/>
    <property type="evidence" value="ECO:0007669"/>
    <property type="project" value="TreeGrafter"/>
</dbReference>
<evidence type="ECO:0000259" key="7">
    <source>
        <dbReference type="PROSITE" id="PS51397"/>
    </source>
</evidence>
<dbReference type="PROSITE" id="PS51397">
    <property type="entry name" value="WLM"/>
    <property type="match status" value="1"/>
</dbReference>
<dbReference type="SUPFAM" id="SSF90209">
    <property type="entry name" value="Ran binding protein zinc finger-like"/>
    <property type="match status" value="1"/>
</dbReference>
<dbReference type="EMBL" id="ML210158">
    <property type="protein sequence ID" value="TFK28098.1"/>
    <property type="molecule type" value="Genomic_DNA"/>
</dbReference>
<feature type="compositionally biased region" description="Low complexity" evidence="5">
    <location>
        <begin position="259"/>
        <end position="269"/>
    </location>
</feature>
<feature type="region of interest" description="Disordered" evidence="5">
    <location>
        <begin position="163"/>
        <end position="245"/>
    </location>
</feature>
<dbReference type="GO" id="GO:0008237">
    <property type="term" value="F:metallopeptidase activity"/>
    <property type="evidence" value="ECO:0007669"/>
    <property type="project" value="TreeGrafter"/>
</dbReference>
<evidence type="ECO:0000313" key="9">
    <source>
        <dbReference type="Proteomes" id="UP000307440"/>
    </source>
</evidence>
<dbReference type="PROSITE" id="PS50199">
    <property type="entry name" value="ZF_RANBP2_2"/>
    <property type="match status" value="1"/>
</dbReference>
<evidence type="ECO:0000313" key="8">
    <source>
        <dbReference type="EMBL" id="TFK28098.1"/>
    </source>
</evidence>
<evidence type="ECO:0000256" key="1">
    <source>
        <dbReference type="ARBA" id="ARBA00022723"/>
    </source>
</evidence>
<feature type="domain" description="RanBP2-type" evidence="6">
    <location>
        <begin position="392"/>
        <end position="421"/>
    </location>
</feature>
<protein>
    <submittedName>
        <fullName evidence="8">WLM-domain-containing protein</fullName>
    </submittedName>
</protein>
<evidence type="ECO:0000256" key="4">
    <source>
        <dbReference type="PROSITE-ProRule" id="PRU00322"/>
    </source>
</evidence>
<dbReference type="AlphaFoldDB" id="A0A5C3L5V5"/>
<evidence type="ECO:0000259" key="6">
    <source>
        <dbReference type="PROSITE" id="PS50199"/>
    </source>
</evidence>
<dbReference type="STRING" id="230819.A0A5C3L5V5"/>
<dbReference type="Proteomes" id="UP000307440">
    <property type="component" value="Unassembled WGS sequence"/>
</dbReference>
<keyword evidence="1" id="KW-0479">Metal-binding</keyword>
<keyword evidence="3" id="KW-0862">Zinc</keyword>
<feature type="region of interest" description="Disordered" evidence="5">
    <location>
        <begin position="259"/>
        <end position="296"/>
    </location>
</feature>
<evidence type="ECO:0000256" key="2">
    <source>
        <dbReference type="ARBA" id="ARBA00022771"/>
    </source>
</evidence>
<dbReference type="Gene3D" id="2.30.30.380">
    <property type="entry name" value="Zn-finger domain of Sec23/24"/>
    <property type="match status" value="1"/>
</dbReference>
<dbReference type="InterPro" id="IPR013536">
    <property type="entry name" value="WLM_dom"/>
</dbReference>
<feature type="compositionally biased region" description="Basic residues" evidence="5">
    <location>
        <begin position="178"/>
        <end position="190"/>
    </location>
</feature>
<dbReference type="OrthoDB" id="447842at2759"/>
<dbReference type="GO" id="GO:0005634">
    <property type="term" value="C:nucleus"/>
    <property type="evidence" value="ECO:0007669"/>
    <property type="project" value="TreeGrafter"/>
</dbReference>
<dbReference type="GO" id="GO:0008270">
    <property type="term" value="F:zinc ion binding"/>
    <property type="evidence" value="ECO:0007669"/>
    <property type="project" value="UniProtKB-KW"/>
</dbReference>
<feature type="compositionally biased region" description="Basic and acidic residues" evidence="5">
    <location>
        <begin position="330"/>
        <end position="339"/>
    </location>
</feature>
<evidence type="ECO:0000256" key="5">
    <source>
        <dbReference type="SAM" id="MobiDB-lite"/>
    </source>
</evidence>
<dbReference type="Pfam" id="PF08325">
    <property type="entry name" value="WLM"/>
    <property type="match status" value="1"/>
</dbReference>
<keyword evidence="9" id="KW-1185">Reference proteome</keyword>
<accession>A0A5C3L5V5</accession>
<dbReference type="PROSITE" id="PS01358">
    <property type="entry name" value="ZF_RANBP2_1"/>
    <property type="match status" value="1"/>
</dbReference>
<dbReference type="PANTHER" id="PTHR46622">
    <property type="entry name" value="DNA-DEPENDENT METALLOPROTEASE WSS1"/>
    <property type="match status" value="1"/>
</dbReference>
<evidence type="ECO:0000256" key="3">
    <source>
        <dbReference type="ARBA" id="ARBA00022833"/>
    </source>
</evidence>
<reference evidence="8 9" key="1">
    <citation type="journal article" date="2019" name="Nat. Ecol. Evol.">
        <title>Megaphylogeny resolves global patterns of mushroom evolution.</title>
        <authorList>
            <person name="Varga T."/>
            <person name="Krizsan K."/>
            <person name="Foldi C."/>
            <person name="Dima B."/>
            <person name="Sanchez-Garcia M."/>
            <person name="Sanchez-Ramirez S."/>
            <person name="Szollosi G.J."/>
            <person name="Szarkandi J.G."/>
            <person name="Papp V."/>
            <person name="Albert L."/>
            <person name="Andreopoulos W."/>
            <person name="Angelini C."/>
            <person name="Antonin V."/>
            <person name="Barry K.W."/>
            <person name="Bougher N.L."/>
            <person name="Buchanan P."/>
            <person name="Buyck B."/>
            <person name="Bense V."/>
            <person name="Catcheside P."/>
            <person name="Chovatia M."/>
            <person name="Cooper J."/>
            <person name="Damon W."/>
            <person name="Desjardin D."/>
            <person name="Finy P."/>
            <person name="Geml J."/>
            <person name="Haridas S."/>
            <person name="Hughes K."/>
            <person name="Justo A."/>
            <person name="Karasinski D."/>
            <person name="Kautmanova I."/>
            <person name="Kiss B."/>
            <person name="Kocsube S."/>
            <person name="Kotiranta H."/>
            <person name="LaButti K.M."/>
            <person name="Lechner B.E."/>
            <person name="Liimatainen K."/>
            <person name="Lipzen A."/>
            <person name="Lukacs Z."/>
            <person name="Mihaltcheva S."/>
            <person name="Morgado L.N."/>
            <person name="Niskanen T."/>
            <person name="Noordeloos M.E."/>
            <person name="Ohm R.A."/>
            <person name="Ortiz-Santana B."/>
            <person name="Ovrebo C."/>
            <person name="Racz N."/>
            <person name="Riley R."/>
            <person name="Savchenko A."/>
            <person name="Shiryaev A."/>
            <person name="Soop K."/>
            <person name="Spirin V."/>
            <person name="Szebenyi C."/>
            <person name="Tomsovsky M."/>
            <person name="Tulloss R.E."/>
            <person name="Uehling J."/>
            <person name="Grigoriev I.V."/>
            <person name="Vagvolgyi C."/>
            <person name="Papp T."/>
            <person name="Martin F.M."/>
            <person name="Miettinen O."/>
            <person name="Hibbett D.S."/>
            <person name="Nagy L.G."/>
        </authorList>
    </citation>
    <scope>NUCLEOTIDE SEQUENCE [LARGE SCALE GENOMIC DNA]</scope>
    <source>
        <strain evidence="8 9">CBS 121175</strain>
    </source>
</reference>
<feature type="domain" description="WLM" evidence="7">
    <location>
        <begin position="8"/>
        <end position="257"/>
    </location>
</feature>
<dbReference type="InterPro" id="IPR036443">
    <property type="entry name" value="Znf_RanBP2_sf"/>
</dbReference>
<sequence length="425" mass="46729">MVHVRINETESNPNPHVNFITALPSVPEIQQESLHLLRALVAQVKPIMKKHGFSVNSLEEYEYNRVFAGRNWNHGETVEIVLRRPGGDIYPTSWLMGTLCHELAHIKHMNHGSDFQALWRQLRTEVRELQNRGYYGDGYWSSGQRVADSARVSGAGIDSGEFPEFMCGGAQQRSQPTARRRRIGVPRGKRKEVTPSLHTGRQTARKRKAGGRVTSKYAFTGEGQTVGGGDPDEGKGKRAASNCAREERALAAERRLKALAGGSESSGSAVPPLKEEEDDAGSDDEQFETVGETDAERREYLISSKQDKDDNESLGSGKYWSIFEKDFNFSKTADSDKPGPSRLPAAGPSRLGIGKLVQAEIQDRKKEALGLAPIKGKRTIGQKPRERSPPVEPEGWGCLVCTLINSPQHLACSACATPRGETTCP</sequence>
<feature type="region of interest" description="Disordered" evidence="5">
    <location>
        <begin position="330"/>
        <end position="349"/>
    </location>
</feature>
<dbReference type="PANTHER" id="PTHR46622:SF1">
    <property type="entry name" value="DNA-DEPENDENT METALLOPROTEASE WSS1"/>
    <property type="match status" value="1"/>
</dbReference>
<name>A0A5C3L5V5_COPMA</name>
<organism evidence="8 9">
    <name type="scientific">Coprinopsis marcescibilis</name>
    <name type="common">Agaric fungus</name>
    <name type="synonym">Psathyrella marcescibilis</name>
    <dbReference type="NCBI Taxonomy" id="230819"/>
    <lineage>
        <taxon>Eukaryota</taxon>
        <taxon>Fungi</taxon>
        <taxon>Dikarya</taxon>
        <taxon>Basidiomycota</taxon>
        <taxon>Agaricomycotina</taxon>
        <taxon>Agaricomycetes</taxon>
        <taxon>Agaricomycetidae</taxon>
        <taxon>Agaricales</taxon>
        <taxon>Agaricineae</taxon>
        <taxon>Psathyrellaceae</taxon>
        <taxon>Coprinopsis</taxon>
    </lineage>
</organism>
<gene>
    <name evidence="8" type="ORF">FA15DRAFT_665577</name>
</gene>
<dbReference type="InterPro" id="IPR001876">
    <property type="entry name" value="Znf_RanBP2"/>
</dbReference>
<proteinExistence type="predicted"/>